<dbReference type="Gene3D" id="2.20.80.10">
    <property type="entry name" value="Lipovitellin-phosvitin complex, chain A, domain 4"/>
    <property type="match status" value="1"/>
</dbReference>
<feature type="region of interest" description="Disordered" evidence="6">
    <location>
        <begin position="358"/>
        <end position="414"/>
    </location>
</feature>
<evidence type="ECO:0000259" key="9">
    <source>
        <dbReference type="PROSITE" id="PS51233"/>
    </source>
</evidence>
<dbReference type="GO" id="GO:0005319">
    <property type="term" value="F:lipid transporter activity"/>
    <property type="evidence" value="ECO:0007669"/>
    <property type="project" value="InterPro"/>
</dbReference>
<dbReference type="EMBL" id="KQ414596">
    <property type="protein sequence ID" value="KOC70004.1"/>
    <property type="molecule type" value="Genomic_DNA"/>
</dbReference>
<feature type="non-terminal residue" evidence="10">
    <location>
        <position position="1"/>
    </location>
</feature>
<organism evidence="10 11">
    <name type="scientific">Habropoda laboriosa</name>
    <dbReference type="NCBI Taxonomy" id="597456"/>
    <lineage>
        <taxon>Eukaryota</taxon>
        <taxon>Metazoa</taxon>
        <taxon>Ecdysozoa</taxon>
        <taxon>Arthropoda</taxon>
        <taxon>Hexapoda</taxon>
        <taxon>Insecta</taxon>
        <taxon>Pterygota</taxon>
        <taxon>Neoptera</taxon>
        <taxon>Endopterygota</taxon>
        <taxon>Hymenoptera</taxon>
        <taxon>Apocrita</taxon>
        <taxon>Aculeata</taxon>
        <taxon>Apoidea</taxon>
        <taxon>Anthophila</taxon>
        <taxon>Apidae</taxon>
        <taxon>Habropoda</taxon>
    </lineage>
</organism>
<evidence type="ECO:0000256" key="7">
    <source>
        <dbReference type="SAM" id="SignalP"/>
    </source>
</evidence>
<accession>A0A0L7RGP5</accession>
<sequence>FATAFNMWLPLSLIVLAGIASADYNHGWKVGNEYTYLVRSRTLTSLELSDQYTGILIKALLTVHAKDQRTLTAKLSKCQYARVHNSLPEGWESHISDQMLDLQDLPLSGRPFEIRLKHGVIKEVLVERDIPTWEVNMLKSVISQLQVDSQGENVVKSKDVQVPNDQEPYGSFRVMEDSVGGKCEVLYDVTPLTDRELHMKPELVPVPQLKGDGQHIDIMKTKNFKKCDQRMNYHFGISGSNNWEPGSNDNGKFLSKSSTSRVIISGDLKTFTIQSSVTTSKMFISPRLYDYQNGVVVSRMNLTLGDVKKIKKPLSSSSNLESIGNLVYVYDNPFSDVDERRINKVSLNSKQTLTSDSLSSISSSEEVKNKEVKNEQNLRSVSSASASSSSSSISSSEENTFWQPKPTLEDAPQNPLLPNFIGYQGKFIGKSGEVDVTKAIKELVFQIANELEDPSNMPNEDTLDKFTVVCSLIRTMSRRQISQMLNTMHFSPNELKSSDKSQAIVQNAWAVFRDAIAQAGTGPALLIIKNWIEKKEISVSEAEDILYRLPKTARTPTAEYVKVLFELATNPTVKEDIDLSTAALISFADLVRLSQVNTKSLHNRYPVHTFGRLTSKHDQTLVDEYIPHLERELKKVVKERDSRRIQMYVIALGKIGHPKIVSVLEPYIEGKEPVTVFQRTLMVAALGSLAENSPKLARSILYKIYLNTAESHEVRCTAVFLLMKTNPPLNMLQRMAQFTNIDTNMHVNSAVKSTINSLAKLIDPQYQELAQKARAASGLLTTRDYSSQFSHSYMTENINKDKNIISHLIFNYIGSDDSFIPRTMYLGWFSIYGDFKIPPTVLMAMISSVVPLRLSNFLTTGDMESSVKLAAERIAEELNLIADEPIPFEGNVQMNTKFRSGFITFDRETIRRLPSLVTQYIMSSKGEKYMNMNKLQSYDVTLGFPTETGLPFVYTFRVPILYKISGTGKLQLKAGEQLTGQSNMRLTYAKKIQGRVGFVAPFEHQHFIAGVDVNFQAFAPVKIDLDVNIPKRSVQLKVWPLKGDEKARLIHYSVIPYTSNHDILSLRPLIKEKKNTHKVLTDDVVKNSYLKNDNIMKLDLEADTSDENLWTTNSETVIEKMWNLWKMDDDKYCKMDLSLNLRDEQKDPVVFTVAYDTMDMVSDAVIPEEWTPMAKAVEPSTKAANSKDRRDQYLKEAAKGVKSAQSYVVDVQLATPGEWRTNNVFTFARSTSNMESKARTLIYWHSDIPAISFKNDLCTAIQRKTTPDSVFPYHQAMQTKPKAEFDVDLRYGESCANGKQLNVMGKAVQSDQLRQKIKDSLLMKECEKQMEQDNKILKACQTAAAFSMILDKIDISIKNIPEELQNLGNLILGQIGSSEILDVDVDLTKPQNAGKKNIDIKAKLSDNFETATMTIHTPIMDIRSNDIELSDFGIDAADLLVAGDKSTAMTNLIYDEYKPVCIVDVTRGETFDGKEYPLRLGNCWHVVMTTYPKVNPENREMKLRVSEEDSVSILSREMEDGHKEVKIMLGKDEILLQPRGNMIQVLLNGQSQEVNKDRSYQKRRDKDVIFEIFKLGDQAVGLVSDQFEVDIAFDGKRIMIKAFDKFRNSIRGLCGNFDGDMTNDFTSPKNCMLRKPQQFVASYALTKDQCEDEILQIVKSIDRNECVRALTKRPSNVINEVESGRAITEWDNWGYSKGQKKGDQRCSAYKTKVLESDENICFSTRPVYSCSNGCSATEMKSKNYQFHCMKRGDTALNLKRRIEKGANPDLTQKTVSMSHPINVPLACKA</sequence>
<dbReference type="Gene3D" id="2.30.230.10">
    <property type="entry name" value="Lipovitellin, beta-sheet shell regions, chain A"/>
    <property type="match status" value="1"/>
</dbReference>
<dbReference type="SUPFAM" id="SSF56968">
    <property type="entry name" value="Lipovitellin-phosvitin complex, beta-sheet shell regions"/>
    <property type="match status" value="2"/>
</dbReference>
<evidence type="ECO:0000313" key="11">
    <source>
        <dbReference type="Proteomes" id="UP000053825"/>
    </source>
</evidence>
<dbReference type="SMART" id="SM01169">
    <property type="entry name" value="DUF1943"/>
    <property type="match status" value="1"/>
</dbReference>
<evidence type="ECO:0000256" key="1">
    <source>
        <dbReference type="ARBA" id="ARBA00022729"/>
    </source>
</evidence>
<keyword evidence="11" id="KW-1185">Reference proteome</keyword>
<comment type="caution">
    <text evidence="5">Lacks conserved residue(s) required for the propagation of feature annotation.</text>
</comment>
<dbReference type="SMART" id="SM00216">
    <property type="entry name" value="VWD"/>
    <property type="match status" value="1"/>
</dbReference>
<dbReference type="InterPro" id="IPR050733">
    <property type="entry name" value="Vitellogenin/Apolipophorin"/>
</dbReference>
<evidence type="ECO:0000256" key="2">
    <source>
        <dbReference type="ARBA" id="ARBA00022761"/>
    </source>
</evidence>
<dbReference type="PROSITE" id="PS51233">
    <property type="entry name" value="VWFD"/>
    <property type="match status" value="1"/>
</dbReference>
<keyword evidence="1 7" id="KW-0732">Signal</keyword>
<keyword evidence="4" id="KW-0325">Glycoprotein</keyword>
<feature type="compositionally biased region" description="Low complexity" evidence="6">
    <location>
        <begin position="380"/>
        <end position="396"/>
    </location>
</feature>
<protein>
    <submittedName>
        <fullName evidence="10">Vitellogenin</fullName>
    </submittedName>
</protein>
<feature type="chain" id="PRO_5005575335" evidence="7">
    <location>
        <begin position="23"/>
        <end position="1789"/>
    </location>
</feature>
<reference evidence="10 11" key="1">
    <citation type="submission" date="2015-07" db="EMBL/GenBank/DDBJ databases">
        <title>The genome of Habropoda laboriosa.</title>
        <authorList>
            <person name="Pan H."/>
            <person name="Kapheim K."/>
        </authorList>
    </citation>
    <scope>NUCLEOTIDE SEQUENCE [LARGE SCALE GENOMIC DNA]</scope>
    <source>
        <strain evidence="10">0110345459</strain>
    </source>
</reference>
<keyword evidence="2" id="KW-0758">Storage protein</keyword>
<evidence type="ECO:0000256" key="5">
    <source>
        <dbReference type="PROSITE-ProRule" id="PRU00557"/>
    </source>
</evidence>
<dbReference type="Pfam" id="PF01347">
    <property type="entry name" value="Vitellogenin_N"/>
    <property type="match status" value="1"/>
</dbReference>
<feature type="domain" description="VWFD" evidence="9">
    <location>
        <begin position="1459"/>
        <end position="1651"/>
    </location>
</feature>
<dbReference type="Pfam" id="PF09172">
    <property type="entry name" value="Vit_open_b-sht"/>
    <property type="match status" value="1"/>
</dbReference>
<dbReference type="PANTHER" id="PTHR23345:SF15">
    <property type="entry name" value="VITELLOGENIN 1-RELATED"/>
    <property type="match status" value="1"/>
</dbReference>
<dbReference type="SMART" id="SM00638">
    <property type="entry name" value="LPD_N"/>
    <property type="match status" value="1"/>
</dbReference>
<dbReference type="InterPro" id="IPR011030">
    <property type="entry name" value="Lipovitellin_superhlx_dom"/>
</dbReference>
<gene>
    <name evidence="10" type="ORF">WH47_08265</name>
</gene>
<feature type="compositionally biased region" description="Basic and acidic residues" evidence="6">
    <location>
        <begin position="365"/>
        <end position="376"/>
    </location>
</feature>
<dbReference type="SUPFAM" id="SSF48431">
    <property type="entry name" value="Lipovitellin-phosvitin complex, superhelical domain"/>
    <property type="match status" value="1"/>
</dbReference>
<evidence type="ECO:0000256" key="3">
    <source>
        <dbReference type="ARBA" id="ARBA00023157"/>
    </source>
</evidence>
<dbReference type="Proteomes" id="UP000053825">
    <property type="component" value="Unassembled WGS sequence"/>
</dbReference>
<dbReference type="STRING" id="597456.A0A0L7RGP5"/>
<feature type="signal peptide" evidence="7">
    <location>
        <begin position="1"/>
        <end position="22"/>
    </location>
</feature>
<dbReference type="InterPro" id="IPR015819">
    <property type="entry name" value="Lipid_transp_b-sht_shell"/>
</dbReference>
<evidence type="ECO:0000256" key="6">
    <source>
        <dbReference type="SAM" id="MobiDB-lite"/>
    </source>
</evidence>
<dbReference type="GO" id="GO:0045735">
    <property type="term" value="F:nutrient reservoir activity"/>
    <property type="evidence" value="ECO:0007669"/>
    <property type="project" value="UniProtKB-KW"/>
</dbReference>
<dbReference type="InterPro" id="IPR015816">
    <property type="entry name" value="Vitellinogen_b-sht_N"/>
</dbReference>
<dbReference type="Pfam" id="PF00094">
    <property type="entry name" value="VWD"/>
    <property type="match status" value="1"/>
</dbReference>
<dbReference type="OrthoDB" id="160294at2759"/>
<dbReference type="FunFam" id="1.25.10.20:FF:000003">
    <property type="entry name" value="Vitellogenin C"/>
    <property type="match status" value="1"/>
</dbReference>
<evidence type="ECO:0000256" key="4">
    <source>
        <dbReference type="ARBA" id="ARBA00023180"/>
    </source>
</evidence>
<feature type="domain" description="Vitellogenin" evidence="8">
    <location>
        <begin position="28"/>
        <end position="824"/>
    </location>
</feature>
<dbReference type="InterPro" id="IPR001747">
    <property type="entry name" value="Vitellogenin_N"/>
</dbReference>
<dbReference type="Gene3D" id="1.25.10.20">
    <property type="entry name" value="Vitellinogen, superhelical"/>
    <property type="match status" value="1"/>
</dbReference>
<dbReference type="PANTHER" id="PTHR23345">
    <property type="entry name" value="VITELLOGENIN-RELATED"/>
    <property type="match status" value="1"/>
</dbReference>
<evidence type="ECO:0000259" key="8">
    <source>
        <dbReference type="PROSITE" id="PS51211"/>
    </source>
</evidence>
<name>A0A0L7RGP5_9HYME</name>
<dbReference type="InterPro" id="IPR001846">
    <property type="entry name" value="VWF_type-D"/>
</dbReference>
<proteinExistence type="predicted"/>
<dbReference type="InterPro" id="IPR015255">
    <property type="entry name" value="Vitellinogen_open_b-sht"/>
</dbReference>
<keyword evidence="3" id="KW-1015">Disulfide bond</keyword>
<dbReference type="PROSITE" id="PS51211">
    <property type="entry name" value="VITELLOGENIN"/>
    <property type="match status" value="1"/>
</dbReference>
<evidence type="ECO:0000313" key="10">
    <source>
        <dbReference type="EMBL" id="KOC70004.1"/>
    </source>
</evidence>